<evidence type="ECO:0000313" key="2">
    <source>
        <dbReference type="EMBL" id="QXL89504.1"/>
    </source>
</evidence>
<name>A0A975TXH1_9RHOB</name>
<keyword evidence="3" id="KW-1185">Reference proteome</keyword>
<dbReference type="AlphaFoldDB" id="A0A975TXH1"/>
<dbReference type="RefSeq" id="WP_257892540.1">
    <property type="nucleotide sequence ID" value="NZ_JAIMBW010000001.1"/>
</dbReference>
<proteinExistence type="predicted"/>
<sequence>MSEAASADGAALLFSKIDYASLNARQQENYNFHKLAARLAEYGYNCLRLTDDWQGADLIACHIDGSAFLRVQLKGRLVVDKKYVGKEIYVAFFDAEHCYVYPHDAFLETLLARGSMDEQSRVWVETGLRSWPITPAWAKEFLADYSV</sequence>
<reference evidence="2 3" key="1">
    <citation type="submission" date="2021-07" db="EMBL/GenBank/DDBJ databases">
        <title>Karlodiniumbacter phycospheric gen. nov., sp. nov., a phycosphere bacterium isolated from karlodinium veneficum.</title>
        <authorList>
            <person name="Peng Y."/>
            <person name="Jiang L."/>
            <person name="Lee J."/>
        </authorList>
    </citation>
    <scope>NUCLEOTIDE SEQUENCE</scope>
    <source>
        <strain evidence="2 3">N5</strain>
    </source>
</reference>
<protein>
    <submittedName>
        <fullName evidence="2">Uncharacterized protein</fullName>
    </submittedName>
</protein>
<dbReference type="EMBL" id="CP078073">
    <property type="protein sequence ID" value="QXL89504.1"/>
    <property type="molecule type" value="Genomic_DNA"/>
</dbReference>
<dbReference type="Proteomes" id="UP000693972">
    <property type="component" value="Unassembled WGS sequence"/>
</dbReference>
<dbReference type="EMBL" id="JAIMBW010000001">
    <property type="protein sequence ID" value="MBY4892778.1"/>
    <property type="molecule type" value="Genomic_DNA"/>
</dbReference>
<evidence type="ECO:0000313" key="1">
    <source>
        <dbReference type="EMBL" id="MBY4892778.1"/>
    </source>
</evidence>
<organism evidence="2">
    <name type="scientific">Gymnodinialimonas phycosphaerae</name>
    <dbReference type="NCBI Taxonomy" id="2841589"/>
    <lineage>
        <taxon>Bacteria</taxon>
        <taxon>Pseudomonadati</taxon>
        <taxon>Pseudomonadota</taxon>
        <taxon>Alphaproteobacteria</taxon>
        <taxon>Rhodobacterales</taxon>
        <taxon>Paracoccaceae</taxon>
        <taxon>Gymnodinialimonas</taxon>
    </lineage>
</organism>
<accession>A0A975TXH1</accession>
<gene>
    <name evidence="1" type="ORF">KUL25_08380</name>
    <name evidence="2" type="ORF">KUL25_08385</name>
</gene>
<evidence type="ECO:0000313" key="3">
    <source>
        <dbReference type="Proteomes" id="UP000693972"/>
    </source>
</evidence>